<name>A0A1F5XGF6_9BACT</name>
<protein>
    <submittedName>
        <fullName evidence="1">Uncharacterized protein</fullName>
    </submittedName>
</protein>
<sequence>MAQLIGYKGGLAIIPGTNPSTKQPWTAEELFQVALTMCVKPKVKSIKKTPVLWFDAQELKKLGEKAASQVESALLDAGEGLKESLVGLSSLHQLLTNMGFPIEQPIVP</sequence>
<reference evidence="1 2" key="1">
    <citation type="journal article" date="2016" name="Nat. Commun.">
        <title>Thousands of microbial genomes shed light on interconnected biogeochemical processes in an aquifer system.</title>
        <authorList>
            <person name="Anantharaman K."/>
            <person name="Brown C.T."/>
            <person name="Hug L.A."/>
            <person name="Sharon I."/>
            <person name="Castelle C.J."/>
            <person name="Probst A.J."/>
            <person name="Thomas B.C."/>
            <person name="Singh A."/>
            <person name="Wilkins M.J."/>
            <person name="Karaoz U."/>
            <person name="Brodie E.L."/>
            <person name="Williams K.H."/>
            <person name="Hubbard S.S."/>
            <person name="Banfield J.F."/>
        </authorList>
    </citation>
    <scope>NUCLEOTIDE SEQUENCE [LARGE SCALE GENOMIC DNA]</scope>
</reference>
<accession>A0A1F5XGF6</accession>
<dbReference type="Proteomes" id="UP000177346">
    <property type="component" value="Unassembled WGS sequence"/>
</dbReference>
<dbReference type="AlphaFoldDB" id="A0A1F5XGF6"/>
<evidence type="ECO:0000313" key="1">
    <source>
        <dbReference type="EMBL" id="OGF86947.1"/>
    </source>
</evidence>
<dbReference type="EMBL" id="MFIF01000009">
    <property type="protein sequence ID" value="OGF86947.1"/>
    <property type="molecule type" value="Genomic_DNA"/>
</dbReference>
<evidence type="ECO:0000313" key="2">
    <source>
        <dbReference type="Proteomes" id="UP000177346"/>
    </source>
</evidence>
<comment type="caution">
    <text evidence="1">The sequence shown here is derived from an EMBL/GenBank/DDBJ whole genome shotgun (WGS) entry which is preliminary data.</text>
</comment>
<organism evidence="1 2">
    <name type="scientific">Candidatus Giovannonibacteria bacterium RIFCSPLOWO2_01_FULL_46_32</name>
    <dbReference type="NCBI Taxonomy" id="1798353"/>
    <lineage>
        <taxon>Bacteria</taxon>
        <taxon>Candidatus Giovannoniibacteriota</taxon>
    </lineage>
</organism>
<proteinExistence type="predicted"/>
<gene>
    <name evidence="1" type="ORF">A3B19_00740</name>
</gene>